<accession>A0A9R1V9U6</accession>
<keyword evidence="3" id="KW-1185">Reference proteome</keyword>
<dbReference type="Proteomes" id="UP000235145">
    <property type="component" value="Unassembled WGS sequence"/>
</dbReference>
<feature type="region of interest" description="Disordered" evidence="1">
    <location>
        <begin position="262"/>
        <end position="292"/>
    </location>
</feature>
<sequence length="308" mass="34827">MEEDLKVSIILGRPFLNTACALLDMSESTLTLRVGDESVIFKAEQKDTQEGSREEKVSSLDLDDELLEKELAYLQESNPHQFFLSLEDTSGAKGDVEEIKRLIKEADYQESVKSVQGSPTCRVVSADSTSLVENFKSGEIFTLQPISAIAKSDAQLFPDPFENLLEENEVMKDIVNFGNAHLALLETIIGGGEVVQKKNKVTLEDEEDLDACNNDTYHFSIEAPMLDQEEVLTKRKRTKPRAIVSTMFEVFTFITPDPLMNKKTSKEGMGRNKHGKRVKRKAKESAAKKRMEDLRKAYKRKIHLYKTK</sequence>
<evidence type="ECO:0000313" key="3">
    <source>
        <dbReference type="Proteomes" id="UP000235145"/>
    </source>
</evidence>
<comment type="caution">
    <text evidence="2">The sequence shown here is derived from an EMBL/GenBank/DDBJ whole genome shotgun (WGS) entry which is preliminary data.</text>
</comment>
<feature type="compositionally biased region" description="Basic residues" evidence="1">
    <location>
        <begin position="271"/>
        <end position="282"/>
    </location>
</feature>
<evidence type="ECO:0000313" key="2">
    <source>
        <dbReference type="EMBL" id="KAJ0200933.1"/>
    </source>
</evidence>
<reference evidence="2 3" key="1">
    <citation type="journal article" date="2017" name="Nat. Commun.">
        <title>Genome assembly with in vitro proximity ligation data and whole-genome triplication in lettuce.</title>
        <authorList>
            <person name="Reyes-Chin-Wo S."/>
            <person name="Wang Z."/>
            <person name="Yang X."/>
            <person name="Kozik A."/>
            <person name="Arikit S."/>
            <person name="Song C."/>
            <person name="Xia L."/>
            <person name="Froenicke L."/>
            <person name="Lavelle D.O."/>
            <person name="Truco M.J."/>
            <person name="Xia R."/>
            <person name="Zhu S."/>
            <person name="Xu C."/>
            <person name="Xu H."/>
            <person name="Xu X."/>
            <person name="Cox K."/>
            <person name="Korf I."/>
            <person name="Meyers B.C."/>
            <person name="Michelmore R.W."/>
        </authorList>
    </citation>
    <scope>NUCLEOTIDE SEQUENCE [LARGE SCALE GENOMIC DNA]</scope>
    <source>
        <strain evidence="3">cv. Salinas</strain>
        <tissue evidence="2">Seedlings</tissue>
    </source>
</reference>
<evidence type="ECO:0000256" key="1">
    <source>
        <dbReference type="SAM" id="MobiDB-lite"/>
    </source>
</evidence>
<organism evidence="2 3">
    <name type="scientific">Lactuca sativa</name>
    <name type="common">Garden lettuce</name>
    <dbReference type="NCBI Taxonomy" id="4236"/>
    <lineage>
        <taxon>Eukaryota</taxon>
        <taxon>Viridiplantae</taxon>
        <taxon>Streptophyta</taxon>
        <taxon>Embryophyta</taxon>
        <taxon>Tracheophyta</taxon>
        <taxon>Spermatophyta</taxon>
        <taxon>Magnoliopsida</taxon>
        <taxon>eudicotyledons</taxon>
        <taxon>Gunneridae</taxon>
        <taxon>Pentapetalae</taxon>
        <taxon>asterids</taxon>
        <taxon>campanulids</taxon>
        <taxon>Asterales</taxon>
        <taxon>Asteraceae</taxon>
        <taxon>Cichorioideae</taxon>
        <taxon>Cichorieae</taxon>
        <taxon>Lactucinae</taxon>
        <taxon>Lactuca</taxon>
    </lineage>
</organism>
<dbReference type="AlphaFoldDB" id="A0A9R1V9U6"/>
<feature type="compositionally biased region" description="Basic and acidic residues" evidence="1">
    <location>
        <begin position="283"/>
        <end position="292"/>
    </location>
</feature>
<gene>
    <name evidence="2" type="ORF">LSAT_V11C600328640</name>
</gene>
<name>A0A9R1V9U6_LACSA</name>
<proteinExistence type="predicted"/>
<protein>
    <submittedName>
        <fullName evidence="2">Uncharacterized protein</fullName>
    </submittedName>
</protein>
<dbReference type="EMBL" id="NBSK02000006">
    <property type="protein sequence ID" value="KAJ0200933.1"/>
    <property type="molecule type" value="Genomic_DNA"/>
</dbReference>